<feature type="domain" description="Fimbrial-type adhesion" evidence="2">
    <location>
        <begin position="187"/>
        <end position="336"/>
    </location>
</feature>
<dbReference type="GO" id="GO:0043709">
    <property type="term" value="P:cell adhesion involved in single-species biofilm formation"/>
    <property type="evidence" value="ECO:0007669"/>
    <property type="project" value="TreeGrafter"/>
</dbReference>
<dbReference type="Pfam" id="PF00419">
    <property type="entry name" value="Fimbrial"/>
    <property type="match status" value="1"/>
</dbReference>
<proteinExistence type="predicted"/>
<keyword evidence="1" id="KW-0732">Signal</keyword>
<organism evidence="3 4">
    <name type="scientific">Paraburkholderia acidicola</name>
    <dbReference type="NCBI Taxonomy" id="1912599"/>
    <lineage>
        <taxon>Bacteria</taxon>
        <taxon>Pseudomonadati</taxon>
        <taxon>Pseudomonadota</taxon>
        <taxon>Betaproteobacteria</taxon>
        <taxon>Burkholderiales</taxon>
        <taxon>Burkholderiaceae</taxon>
        <taxon>Paraburkholderia</taxon>
    </lineage>
</organism>
<sequence>MPMFIRYFKFLSAATVAILFIGLPLNSYGAEDAYPFNYLNNGKGITLPEDTPPGTVLGRDFIDLTPICEDEFKAGHACVFKSISIRPKGYGTEVTSDGDIPTTVPGISLRLLFNGEKQGSLTSNQYPVSTFNRFIEAVLVKNGDEIQEGSLDSDLGGLSPLFYHRYYASICESSADKCMNIYLWNVKVKLIKRACILRNSFVVLPKAKLSDLGSEGATTGEVNFSLNFDCPAGYHHVFYSFRPIGNSTEVITGAKNGLLPASPESTTQGIAIQLLDAKTREPIRWGYGKDDIYPLDYDASRPGYTFVSLIARYYQKWSGATGGQIKAVTEILMNYD</sequence>
<dbReference type="Gene3D" id="2.60.40.1090">
    <property type="entry name" value="Fimbrial-type adhesion domain"/>
    <property type="match status" value="1"/>
</dbReference>
<name>A0A2A4F1W2_9BURK</name>
<dbReference type="AlphaFoldDB" id="A0A2A4F1W2"/>
<dbReference type="SUPFAM" id="SSF49401">
    <property type="entry name" value="Bacterial adhesins"/>
    <property type="match status" value="1"/>
</dbReference>
<dbReference type="OrthoDB" id="6052505at2"/>
<evidence type="ECO:0000313" key="3">
    <source>
        <dbReference type="EMBL" id="PCE27085.1"/>
    </source>
</evidence>
<evidence type="ECO:0000259" key="2">
    <source>
        <dbReference type="Pfam" id="PF00419"/>
    </source>
</evidence>
<dbReference type="InterPro" id="IPR036937">
    <property type="entry name" value="Adhesion_dom_fimbrial_sf"/>
</dbReference>
<protein>
    <recommendedName>
        <fullName evidence="2">Fimbrial-type adhesion domain-containing protein</fullName>
    </recommendedName>
</protein>
<dbReference type="RefSeq" id="WP_096719534.1">
    <property type="nucleotide sequence ID" value="NZ_MTZV01000003.1"/>
</dbReference>
<dbReference type="InterPro" id="IPR000259">
    <property type="entry name" value="Adhesion_dom_fimbrial"/>
</dbReference>
<dbReference type="Proteomes" id="UP000218022">
    <property type="component" value="Unassembled WGS sequence"/>
</dbReference>
<gene>
    <name evidence="3" type="ORF">BWP39_09880</name>
</gene>
<dbReference type="InterPro" id="IPR050263">
    <property type="entry name" value="Bact_Fimbrial_Adh_Pro"/>
</dbReference>
<accession>A0A2A4F1W2</accession>
<comment type="caution">
    <text evidence="3">The sequence shown here is derived from an EMBL/GenBank/DDBJ whole genome shotgun (WGS) entry which is preliminary data.</text>
</comment>
<dbReference type="EMBL" id="MTZV01000003">
    <property type="protein sequence ID" value="PCE27085.1"/>
    <property type="molecule type" value="Genomic_DNA"/>
</dbReference>
<reference evidence="3 4" key="1">
    <citation type="submission" date="2017-01" db="EMBL/GenBank/DDBJ databases">
        <title>Whole-Genome Shotgun Sequencing of Two beta-Proteobacterial Species in Search of the Bulgecin Biosynthetic Cluster.</title>
        <authorList>
            <person name="Horsman M.E."/>
            <person name="Marous D.R."/>
            <person name="Li R."/>
            <person name="Oliver R.A."/>
            <person name="Byun B."/>
            <person name="Emrich S.J."/>
            <person name="Boggess B."/>
            <person name="Townsend C.A."/>
            <person name="Mobashery S."/>
        </authorList>
    </citation>
    <scope>NUCLEOTIDE SEQUENCE [LARGE SCALE GENOMIC DNA]</scope>
    <source>
        <strain evidence="3 4">ATCC 31363</strain>
    </source>
</reference>
<dbReference type="PANTHER" id="PTHR33420:SF3">
    <property type="entry name" value="FIMBRIAL SUBUNIT ELFA"/>
    <property type="match status" value="1"/>
</dbReference>
<dbReference type="GO" id="GO:0009289">
    <property type="term" value="C:pilus"/>
    <property type="evidence" value="ECO:0007669"/>
    <property type="project" value="InterPro"/>
</dbReference>
<dbReference type="PANTHER" id="PTHR33420">
    <property type="entry name" value="FIMBRIAL SUBUNIT ELFA-RELATED"/>
    <property type="match status" value="1"/>
</dbReference>
<dbReference type="InterPro" id="IPR008966">
    <property type="entry name" value="Adhesion_dom_sf"/>
</dbReference>
<evidence type="ECO:0000256" key="1">
    <source>
        <dbReference type="ARBA" id="ARBA00022729"/>
    </source>
</evidence>
<evidence type="ECO:0000313" key="4">
    <source>
        <dbReference type="Proteomes" id="UP000218022"/>
    </source>
</evidence>